<reference evidence="1 2" key="1">
    <citation type="submission" date="2015-01" db="EMBL/GenBank/DDBJ databases">
        <title>Vibrio sp. C1 JCM 19231 whole genome shotgun sequence.</title>
        <authorList>
            <person name="Sawabe T."/>
            <person name="Meirelles P."/>
            <person name="Feng G."/>
            <person name="Sayaka M."/>
            <person name="Hattori M."/>
            <person name="Ohkuma M."/>
        </authorList>
    </citation>
    <scope>NUCLEOTIDE SEQUENCE [LARGE SCALE GENOMIC DNA]</scope>
    <source>
        <strain evidence="2">JCM 19231</strain>
    </source>
</reference>
<keyword evidence="1" id="KW-0378">Hydrolase</keyword>
<dbReference type="Proteomes" id="UP000031671">
    <property type="component" value="Unassembled WGS sequence"/>
</dbReference>
<evidence type="ECO:0000313" key="2">
    <source>
        <dbReference type="Proteomes" id="UP000031671"/>
    </source>
</evidence>
<dbReference type="InterPro" id="IPR027417">
    <property type="entry name" value="P-loop_NTPase"/>
</dbReference>
<keyword evidence="1" id="KW-0067">ATP-binding</keyword>
<keyword evidence="1" id="KW-0547">Nucleotide-binding</keyword>
<dbReference type="SUPFAM" id="SSF52540">
    <property type="entry name" value="P-loop containing nucleoside triphosphate hydrolases"/>
    <property type="match status" value="1"/>
</dbReference>
<dbReference type="EMBL" id="BBRZ01000076">
    <property type="protein sequence ID" value="GAM58173.1"/>
    <property type="molecule type" value="Genomic_DNA"/>
</dbReference>
<evidence type="ECO:0000313" key="1">
    <source>
        <dbReference type="EMBL" id="GAM58173.1"/>
    </source>
</evidence>
<proteinExistence type="predicted"/>
<keyword evidence="1" id="KW-0347">Helicase</keyword>
<protein>
    <submittedName>
        <fullName evidence="1">DNA helicase, phage-associated</fullName>
    </submittedName>
</protein>
<name>A0A0B8P4F0_9VIBR</name>
<sequence>MKEQLNLFPITPLAEDKEIKIGEMLLSKGSTNFEFKTEWLIKGLLPSESLCMLCAAHSTLKTFTALDLSCAISTGLSWNGRKTRKSKVLYIAAEGQKGISKRIKAWEIANQELADDVLVLGRSVEITNALQMRNLIQIVKETSSEDGSKIELVVIDTLSQCLVGDENSSRDMTAFIRACSELRHEAGVSVLIVHHAGKDASKGPRGHSSLPSNIEAMFRVTHNKKRENSVIFHNDKQKDMDTADKITLDFSVVDLGISDDEGEPVTSLARFCSNGDTQHQPRNSKTYTQPESDDHKIISFLRSFSSGEATRGSLKKHFFGENGPLDPRQRQNFKRILDKLRDDELVTVKQASERAHDSDLISINIH</sequence>
<dbReference type="AlphaFoldDB" id="A0A0B8P4F0"/>
<dbReference type="GO" id="GO:0004386">
    <property type="term" value="F:helicase activity"/>
    <property type="evidence" value="ECO:0007669"/>
    <property type="project" value="UniProtKB-KW"/>
</dbReference>
<organism evidence="1 2">
    <name type="scientific">Vibrio ishigakensis</name>
    <dbReference type="NCBI Taxonomy" id="1481914"/>
    <lineage>
        <taxon>Bacteria</taxon>
        <taxon>Pseudomonadati</taxon>
        <taxon>Pseudomonadota</taxon>
        <taxon>Gammaproteobacteria</taxon>
        <taxon>Vibrionales</taxon>
        <taxon>Vibrionaceae</taxon>
        <taxon>Vibrio</taxon>
    </lineage>
</organism>
<dbReference type="Pfam" id="PF13481">
    <property type="entry name" value="AAA_25"/>
    <property type="match status" value="1"/>
</dbReference>
<accession>A0A0B8P4F0</accession>
<gene>
    <name evidence="1" type="ORF">JCM19231_1554</name>
</gene>
<dbReference type="Gene3D" id="3.40.50.300">
    <property type="entry name" value="P-loop containing nucleotide triphosphate hydrolases"/>
    <property type="match status" value="1"/>
</dbReference>
<comment type="caution">
    <text evidence="1">The sequence shown here is derived from an EMBL/GenBank/DDBJ whole genome shotgun (WGS) entry which is preliminary data.</text>
</comment>
<keyword evidence="2" id="KW-1185">Reference proteome</keyword>
<reference evidence="1 2" key="2">
    <citation type="submission" date="2015-01" db="EMBL/GenBank/DDBJ databases">
        <authorList>
            <consortium name="NBRP consortium"/>
            <person name="Sawabe T."/>
            <person name="Meirelles P."/>
            <person name="Feng G."/>
            <person name="Sayaka M."/>
            <person name="Hattori M."/>
            <person name="Ohkuma M."/>
        </authorList>
    </citation>
    <scope>NUCLEOTIDE SEQUENCE [LARGE SCALE GENOMIC DNA]</scope>
    <source>
        <strain evidence="2">JCM 19231</strain>
    </source>
</reference>